<keyword evidence="2" id="KW-1185">Reference proteome</keyword>
<evidence type="ECO:0000313" key="2">
    <source>
        <dbReference type="Proteomes" id="UP000195569"/>
    </source>
</evidence>
<name>A0A1N7RQR4_9BURK</name>
<dbReference type="Proteomes" id="UP000195569">
    <property type="component" value="Unassembled WGS sequence"/>
</dbReference>
<dbReference type="AlphaFoldDB" id="A0A1N7RQR4"/>
<accession>A0A1N7RQR4</accession>
<comment type="caution">
    <text evidence="1">The sequence shown here is derived from an EMBL/GenBank/DDBJ whole genome shotgun (WGS) entry which is preliminary data.</text>
</comment>
<protein>
    <submittedName>
        <fullName evidence="1">Uncharacterized protein</fullName>
    </submittedName>
</protein>
<proteinExistence type="predicted"/>
<sequence length="78" mass="8059">MSANITGCEFGDATHCCYTQRPQFTTSGGYAEGANAAPACQNVAPSLALSYCMGARVAGTEVAHHSTDHPARLLNATI</sequence>
<reference evidence="1" key="1">
    <citation type="submission" date="2016-12" db="EMBL/GenBank/DDBJ databases">
        <authorList>
            <person name="Moulin L."/>
        </authorList>
    </citation>
    <scope>NUCLEOTIDE SEQUENCE [LARGE SCALE GENOMIC DNA]</scope>
    <source>
        <strain evidence="1">STM 7183</strain>
    </source>
</reference>
<organism evidence="1 2">
    <name type="scientific">Paraburkholderia piptadeniae</name>
    <dbReference type="NCBI Taxonomy" id="1701573"/>
    <lineage>
        <taxon>Bacteria</taxon>
        <taxon>Pseudomonadati</taxon>
        <taxon>Pseudomonadota</taxon>
        <taxon>Betaproteobacteria</taxon>
        <taxon>Burkholderiales</taxon>
        <taxon>Burkholderiaceae</taxon>
        <taxon>Paraburkholderia</taxon>
    </lineage>
</organism>
<evidence type="ECO:0000313" key="1">
    <source>
        <dbReference type="EMBL" id="SIT37433.1"/>
    </source>
</evidence>
<dbReference type="EMBL" id="CYGY02000011">
    <property type="protein sequence ID" value="SIT37433.1"/>
    <property type="molecule type" value="Genomic_DNA"/>
</dbReference>
<gene>
    <name evidence="1" type="ORF">BN2476_110300</name>
</gene>